<organism evidence="2 3">
    <name type="scientific">Hyaloscypha variabilis (strain UAMH 11265 / GT02V1 / F)</name>
    <name type="common">Meliniomyces variabilis</name>
    <dbReference type="NCBI Taxonomy" id="1149755"/>
    <lineage>
        <taxon>Eukaryota</taxon>
        <taxon>Fungi</taxon>
        <taxon>Dikarya</taxon>
        <taxon>Ascomycota</taxon>
        <taxon>Pezizomycotina</taxon>
        <taxon>Leotiomycetes</taxon>
        <taxon>Helotiales</taxon>
        <taxon>Hyaloscyphaceae</taxon>
        <taxon>Hyaloscypha</taxon>
        <taxon>Hyaloscypha variabilis</taxon>
    </lineage>
</organism>
<accession>A0A2J6RNS7</accession>
<dbReference type="OrthoDB" id="3527137at2759"/>
<gene>
    <name evidence="2" type="ORF">L207DRAFT_511719</name>
</gene>
<evidence type="ECO:0000313" key="2">
    <source>
        <dbReference type="EMBL" id="PMD40168.1"/>
    </source>
</evidence>
<dbReference type="Proteomes" id="UP000235786">
    <property type="component" value="Unassembled WGS sequence"/>
</dbReference>
<dbReference type="Pfam" id="PF24968">
    <property type="entry name" value="DUF7770"/>
    <property type="match status" value="1"/>
</dbReference>
<protein>
    <recommendedName>
        <fullName evidence="1">DUF7770 domain-containing protein</fullName>
    </recommendedName>
</protein>
<evidence type="ECO:0000313" key="3">
    <source>
        <dbReference type="Proteomes" id="UP000235786"/>
    </source>
</evidence>
<name>A0A2J6RNS7_HYAVF</name>
<dbReference type="AlphaFoldDB" id="A0A2J6RNS7"/>
<proteinExistence type="predicted"/>
<feature type="domain" description="DUF7770" evidence="1">
    <location>
        <begin position="31"/>
        <end position="177"/>
    </location>
</feature>
<evidence type="ECO:0000259" key="1">
    <source>
        <dbReference type="Pfam" id="PF24968"/>
    </source>
</evidence>
<dbReference type="EMBL" id="KZ613945">
    <property type="protein sequence ID" value="PMD40168.1"/>
    <property type="molecule type" value="Genomic_DNA"/>
</dbReference>
<reference evidence="2 3" key="1">
    <citation type="submission" date="2016-04" db="EMBL/GenBank/DDBJ databases">
        <title>A degradative enzymes factory behind the ericoid mycorrhizal symbiosis.</title>
        <authorList>
            <consortium name="DOE Joint Genome Institute"/>
            <person name="Martino E."/>
            <person name="Morin E."/>
            <person name="Grelet G."/>
            <person name="Kuo A."/>
            <person name="Kohler A."/>
            <person name="Daghino S."/>
            <person name="Barry K."/>
            <person name="Choi C."/>
            <person name="Cichocki N."/>
            <person name="Clum A."/>
            <person name="Copeland A."/>
            <person name="Hainaut M."/>
            <person name="Haridas S."/>
            <person name="Labutti K."/>
            <person name="Lindquist E."/>
            <person name="Lipzen A."/>
            <person name="Khouja H.-R."/>
            <person name="Murat C."/>
            <person name="Ohm R."/>
            <person name="Olson A."/>
            <person name="Spatafora J."/>
            <person name="Veneault-Fourrey C."/>
            <person name="Henrissat B."/>
            <person name="Grigoriev I."/>
            <person name="Martin F."/>
            <person name="Perotto S."/>
        </authorList>
    </citation>
    <scope>NUCLEOTIDE SEQUENCE [LARGE SCALE GENOMIC DNA]</scope>
    <source>
        <strain evidence="2 3">F</strain>
    </source>
</reference>
<sequence length="177" mass="19613">MNYTPPVFEPVVYIPADWRDYMRNLPVQAIHAVGHDPIPGGANHWCFYLQTDQQASVRVDMIPSYSQPSTVLAGGSKGNMVISYLQSPYSDSATWVETMALCENLTVGFLLDYIVASNSHRFEFDGSGQGCRTWISDQIELLSNAQYITSPVTTVLDAIHLAYPSRNPVALTPGAYY</sequence>
<keyword evidence="3" id="KW-1185">Reference proteome</keyword>
<dbReference type="STRING" id="1149755.A0A2J6RNS7"/>
<dbReference type="InterPro" id="IPR056672">
    <property type="entry name" value="DUF7770"/>
</dbReference>